<comment type="caution">
    <text evidence="1">The sequence shown here is derived from an EMBL/GenBank/DDBJ whole genome shotgun (WGS) entry which is preliminary data.</text>
</comment>
<accession>X1EJN8</accession>
<reference evidence="1" key="1">
    <citation type="journal article" date="2014" name="Front. Microbiol.">
        <title>High frequency of phylogenetically diverse reductive dehalogenase-homologous genes in deep subseafloor sedimentary metagenomes.</title>
        <authorList>
            <person name="Kawai M."/>
            <person name="Futagami T."/>
            <person name="Toyoda A."/>
            <person name="Takaki Y."/>
            <person name="Nishi S."/>
            <person name="Hori S."/>
            <person name="Arai W."/>
            <person name="Tsubouchi T."/>
            <person name="Morono Y."/>
            <person name="Uchiyama I."/>
            <person name="Ito T."/>
            <person name="Fujiyama A."/>
            <person name="Inagaki F."/>
            <person name="Takami H."/>
        </authorList>
    </citation>
    <scope>NUCLEOTIDE SEQUENCE</scope>
    <source>
        <strain evidence="1">Expedition CK06-06</strain>
    </source>
</reference>
<name>X1EJN8_9ZZZZ</name>
<proteinExistence type="predicted"/>
<evidence type="ECO:0008006" key="2">
    <source>
        <dbReference type="Google" id="ProtNLM"/>
    </source>
</evidence>
<organism evidence="1">
    <name type="scientific">marine sediment metagenome</name>
    <dbReference type="NCBI Taxonomy" id="412755"/>
    <lineage>
        <taxon>unclassified sequences</taxon>
        <taxon>metagenomes</taxon>
        <taxon>ecological metagenomes</taxon>
    </lineage>
</organism>
<gene>
    <name evidence="1" type="ORF">S03H2_17619</name>
</gene>
<feature type="non-terminal residue" evidence="1">
    <location>
        <position position="1"/>
    </location>
</feature>
<dbReference type="EMBL" id="BARU01009102">
    <property type="protein sequence ID" value="GAH32832.1"/>
    <property type="molecule type" value="Genomic_DNA"/>
</dbReference>
<evidence type="ECO:0000313" key="1">
    <source>
        <dbReference type="EMBL" id="GAH32832.1"/>
    </source>
</evidence>
<sequence>HDLEGRVIRRAEVESELEANPGSLFLHYDHGSEDALWGSLTEAVIDLNNVELLAGREVYCMNCSSAKTLGREAHKKGVKAYWGYTEPFAFTTDALPEFKQFANAGLGYRLAGNTWAKCVELVKILAETISERLIEAGKYIAAVIMTKNADILVCYTETSEPEPEPCLVSRFIAYFFGYKTLMTLRRFRDGAETFEGSQ</sequence>
<dbReference type="AlphaFoldDB" id="X1EJN8"/>
<protein>
    <recommendedName>
        <fullName evidence="2">CHAT domain-containing protein</fullName>
    </recommendedName>
</protein>